<name>A0AAW1KL47_POPJA</name>
<protein>
    <submittedName>
        <fullName evidence="2">Baculovirus F protein</fullName>
    </submittedName>
</protein>
<proteinExistence type="predicted"/>
<dbReference type="InterPro" id="IPR022048">
    <property type="entry name" value="Envelope_fusion-like"/>
</dbReference>
<gene>
    <name evidence="2" type="ORF">QE152_g21660</name>
</gene>
<organism evidence="2 3">
    <name type="scientific">Popillia japonica</name>
    <name type="common">Japanese beetle</name>
    <dbReference type="NCBI Taxonomy" id="7064"/>
    <lineage>
        <taxon>Eukaryota</taxon>
        <taxon>Metazoa</taxon>
        <taxon>Ecdysozoa</taxon>
        <taxon>Arthropoda</taxon>
        <taxon>Hexapoda</taxon>
        <taxon>Insecta</taxon>
        <taxon>Pterygota</taxon>
        <taxon>Neoptera</taxon>
        <taxon>Endopterygota</taxon>
        <taxon>Coleoptera</taxon>
        <taxon>Polyphaga</taxon>
        <taxon>Scarabaeiformia</taxon>
        <taxon>Scarabaeidae</taxon>
        <taxon>Rutelinae</taxon>
        <taxon>Popillia</taxon>
    </lineage>
</organism>
<dbReference type="AlphaFoldDB" id="A0AAW1KL47"/>
<keyword evidence="3" id="KW-1185">Reference proteome</keyword>
<feature type="chain" id="PRO_5043329353" evidence="1">
    <location>
        <begin position="17"/>
        <end position="282"/>
    </location>
</feature>
<dbReference type="Proteomes" id="UP001458880">
    <property type="component" value="Unassembled WGS sequence"/>
</dbReference>
<keyword evidence="1" id="KW-0732">Signal</keyword>
<evidence type="ECO:0000313" key="3">
    <source>
        <dbReference type="Proteomes" id="UP001458880"/>
    </source>
</evidence>
<evidence type="ECO:0000256" key="1">
    <source>
        <dbReference type="SAM" id="SignalP"/>
    </source>
</evidence>
<dbReference type="EMBL" id="JASPKY010000201">
    <property type="protein sequence ID" value="KAK9721237.1"/>
    <property type="molecule type" value="Genomic_DNA"/>
</dbReference>
<dbReference type="Pfam" id="PF12259">
    <property type="entry name" value="Baculo_F"/>
    <property type="match status" value="1"/>
</dbReference>
<accession>A0AAW1KL47</accession>
<sequence length="282" mass="31769">MIACVFVLMMTGNVWTDQPKKPFSLQSLTGTSGVLIDRLGKLQITTDAWDVVAYVNLNDLNTKIDHLELAIAETENLSKSKQLSSCHMHVQLFEKMMKRQLQTVIGLLPSGKTFPIDVMTNVSAQILLEISSIKVLLKHQYLVCIVSIPLVEADAYQIFKLTSVPLPLQGTKYIKTLIKYPIIAINERFDLVISVSADEFRRFKRIGNKYFIGTSAQPISDEVTCETELIRPVPNLAPNCNIECDSSHISFNRETKYVGICIAGYFTSSFYHYVFGERFDNG</sequence>
<evidence type="ECO:0000313" key="2">
    <source>
        <dbReference type="EMBL" id="KAK9721237.1"/>
    </source>
</evidence>
<feature type="signal peptide" evidence="1">
    <location>
        <begin position="1"/>
        <end position="16"/>
    </location>
</feature>
<comment type="caution">
    <text evidence="2">The sequence shown here is derived from an EMBL/GenBank/DDBJ whole genome shotgun (WGS) entry which is preliminary data.</text>
</comment>
<reference evidence="2 3" key="1">
    <citation type="journal article" date="2024" name="BMC Genomics">
        <title>De novo assembly and annotation of Popillia japonica's genome with initial clues to its potential as an invasive pest.</title>
        <authorList>
            <person name="Cucini C."/>
            <person name="Boschi S."/>
            <person name="Funari R."/>
            <person name="Cardaioli E."/>
            <person name="Iannotti N."/>
            <person name="Marturano G."/>
            <person name="Paoli F."/>
            <person name="Bruttini M."/>
            <person name="Carapelli A."/>
            <person name="Frati F."/>
            <person name="Nardi F."/>
        </authorList>
    </citation>
    <scope>NUCLEOTIDE SEQUENCE [LARGE SCALE GENOMIC DNA]</scope>
    <source>
        <strain evidence="2">DMR45628</strain>
    </source>
</reference>